<proteinExistence type="predicted"/>
<accession>A0ABU5Z973</accession>
<dbReference type="EMBL" id="JAYKBW010000010">
    <property type="protein sequence ID" value="MEB3075510.1"/>
    <property type="molecule type" value="Genomic_DNA"/>
</dbReference>
<evidence type="ECO:0000313" key="2">
    <source>
        <dbReference type="Proteomes" id="UP001311730"/>
    </source>
</evidence>
<gene>
    <name evidence="1" type="ORF">VJJ08_09400</name>
</gene>
<sequence>MNTSVIESPSEVNTLDLVENKLDDFYYELNQEDIRNLEIAKQQSREGKTVNMEDMLTRLEQEYAC</sequence>
<evidence type="ECO:0000313" key="1">
    <source>
        <dbReference type="EMBL" id="MEB3075510.1"/>
    </source>
</evidence>
<protein>
    <submittedName>
        <fullName evidence="1">Uncharacterized protein</fullName>
    </submittedName>
</protein>
<comment type="caution">
    <text evidence="1">The sequence shown here is derived from an EMBL/GenBank/DDBJ whole genome shotgun (WGS) entry which is preliminary data.</text>
</comment>
<dbReference type="Proteomes" id="UP001311730">
    <property type="component" value="Unassembled WGS sequence"/>
</dbReference>
<organism evidence="1 2">
    <name type="scientific">Capnocytophaga gingivalis</name>
    <dbReference type="NCBI Taxonomy" id="1017"/>
    <lineage>
        <taxon>Bacteria</taxon>
        <taxon>Pseudomonadati</taxon>
        <taxon>Bacteroidota</taxon>
        <taxon>Flavobacteriia</taxon>
        <taxon>Flavobacteriales</taxon>
        <taxon>Flavobacteriaceae</taxon>
        <taxon>Capnocytophaga</taxon>
    </lineage>
</organism>
<reference evidence="1 2" key="1">
    <citation type="submission" date="2023-12" db="EMBL/GenBank/DDBJ databases">
        <title>Genomic sequences of Capnocytophaga and Parvimonas strains.</title>
        <authorList>
            <person name="Watt R.M."/>
            <person name="Wang M."/>
            <person name="Yang T."/>
            <person name="Tong W.M."/>
        </authorList>
    </citation>
    <scope>NUCLEOTIDE SEQUENCE [LARGE SCALE GENOMIC DNA]</scope>
    <source>
        <strain evidence="1 2">CCUG 13096</strain>
    </source>
</reference>
<keyword evidence="2" id="KW-1185">Reference proteome</keyword>
<name>A0ABU5Z973_9FLAO</name>